<keyword evidence="2" id="KW-1185">Reference proteome</keyword>
<reference evidence="2" key="1">
    <citation type="submission" date="2014-09" db="EMBL/GenBank/DDBJ databases">
        <title>Whole genome shotgun sequence of Streptomyces sp. NBRC 110027.</title>
        <authorList>
            <person name="Komaki H."/>
            <person name="Ichikawa N."/>
            <person name="Katano-Makiyama Y."/>
            <person name="Hosoyama A."/>
            <person name="Hashimoto M."/>
            <person name="Uohara A."/>
            <person name="Kitahashi Y."/>
            <person name="Ohji S."/>
            <person name="Kimura A."/>
            <person name="Yamazoe A."/>
            <person name="Igarashi Y."/>
            <person name="Fujita N."/>
        </authorList>
    </citation>
    <scope>NUCLEOTIDE SEQUENCE [LARGE SCALE GENOMIC DNA]</scope>
    <source>
        <strain evidence="2">NBRC 110027</strain>
    </source>
</reference>
<proteinExistence type="predicted"/>
<dbReference type="AlphaFoldDB" id="A0A0P4RFV7"/>
<name>A0A0P4RFV7_9ACTN</name>
<comment type="caution">
    <text evidence="1">The sequence shown here is derived from an EMBL/GenBank/DDBJ whole genome shotgun (WGS) entry which is preliminary data.</text>
</comment>
<dbReference type="OrthoDB" id="9954579at2"/>
<accession>A0A0P4RFV7</accession>
<protein>
    <submittedName>
        <fullName evidence="1">Uncharacterized protein</fullName>
    </submittedName>
</protein>
<evidence type="ECO:0000313" key="2">
    <source>
        <dbReference type="Proteomes" id="UP000048965"/>
    </source>
</evidence>
<dbReference type="RefSeq" id="WP_158894811.1">
    <property type="nucleotide sequence ID" value="NZ_BBNO01000010.1"/>
</dbReference>
<dbReference type="Proteomes" id="UP000048965">
    <property type="component" value="Unassembled WGS sequence"/>
</dbReference>
<sequence>MSGLALGRAGQASLYRSGLVQFRPQIFFLRQSSTVSDLNPEFAVASHDHTFMVDSFSLVGGGFDGESLVGGVGIPDGTPGPEE</sequence>
<evidence type="ECO:0000313" key="1">
    <source>
        <dbReference type="EMBL" id="GAO12146.1"/>
    </source>
</evidence>
<reference evidence="1 2" key="2">
    <citation type="journal article" date="2015" name="Stand. Genomic Sci.">
        <title>Draft genome sequence of marine-derived Streptomyces sp. TP-A0598, a producer of anti-MRSA antibiotic lydicamycins.</title>
        <authorList>
            <person name="Komaki H."/>
            <person name="Ichikawa N."/>
            <person name="Hosoyama A."/>
            <person name="Fujita N."/>
            <person name="Igarashi Y."/>
        </authorList>
    </citation>
    <scope>NUCLEOTIDE SEQUENCE [LARGE SCALE GENOMIC DNA]</scope>
    <source>
        <strain evidence="1 2">NBRC 110027</strain>
    </source>
</reference>
<organism evidence="1 2">
    <name type="scientific">Streptomyces lydicamycinicus</name>
    <dbReference type="NCBI Taxonomy" id="1546107"/>
    <lineage>
        <taxon>Bacteria</taxon>
        <taxon>Bacillati</taxon>
        <taxon>Actinomycetota</taxon>
        <taxon>Actinomycetes</taxon>
        <taxon>Kitasatosporales</taxon>
        <taxon>Streptomycetaceae</taxon>
        <taxon>Streptomyces</taxon>
    </lineage>
</organism>
<dbReference type="EMBL" id="BBNO01000010">
    <property type="protein sequence ID" value="GAO12146.1"/>
    <property type="molecule type" value="Genomic_DNA"/>
</dbReference>
<gene>
    <name evidence="1" type="ORF">TPA0598_10_01160</name>
</gene>